<dbReference type="STRING" id="7370.A0A1I8NEW5"/>
<gene>
    <name evidence="11" type="primary">101889244</name>
</gene>
<keyword evidence="4" id="KW-0863">Zinc-finger</keyword>
<dbReference type="EnsemblMetazoa" id="MDOA014480-RA">
    <property type="protein sequence ID" value="MDOA014480-PA"/>
    <property type="gene ID" value="MDOA014480"/>
</dbReference>
<keyword evidence="3" id="KW-0813">Transport</keyword>
<evidence type="ECO:0000256" key="7">
    <source>
        <dbReference type="ARBA" id="ARBA00023228"/>
    </source>
</evidence>
<accession>A0A1I8NEW5</accession>
<evidence type="ECO:0000259" key="10">
    <source>
        <dbReference type="SMART" id="SM00184"/>
    </source>
</evidence>
<keyword evidence="6" id="KW-0653">Protein transport</keyword>
<dbReference type="GO" id="GO:0034058">
    <property type="term" value="P:endosomal vesicle fusion"/>
    <property type="evidence" value="ECO:0007669"/>
    <property type="project" value="TreeGrafter"/>
</dbReference>
<dbReference type="VEuPathDB" id="VectorBase:MDOA014480"/>
<dbReference type="Pfam" id="PF23410">
    <property type="entry name" value="Beta-prop_VPS8"/>
    <property type="match status" value="1"/>
</dbReference>
<dbReference type="GO" id="GO:0006623">
    <property type="term" value="P:protein targeting to vacuole"/>
    <property type="evidence" value="ECO:0007669"/>
    <property type="project" value="InterPro"/>
</dbReference>
<dbReference type="PANTHER" id="PTHR12616">
    <property type="entry name" value="VACUOLAR PROTEIN SORTING VPS41"/>
    <property type="match status" value="1"/>
</dbReference>
<feature type="region of interest" description="Disordered" evidence="9">
    <location>
        <begin position="1186"/>
        <end position="1205"/>
    </location>
</feature>
<keyword evidence="4" id="KW-0479">Metal-binding</keyword>
<dbReference type="PANTHER" id="PTHR12616:SF8">
    <property type="entry name" value="VACUOLAR PROTEIN SORTING-ASSOCIATED PROTEIN 8 HOMOLOG"/>
    <property type="match status" value="1"/>
</dbReference>
<proteinExistence type="inferred from homology"/>
<dbReference type="InterPro" id="IPR001841">
    <property type="entry name" value="Znf_RING"/>
</dbReference>
<dbReference type="GO" id="GO:0008270">
    <property type="term" value="F:zinc ion binding"/>
    <property type="evidence" value="ECO:0007669"/>
    <property type="project" value="UniProtKB-KW"/>
</dbReference>
<dbReference type="InterPro" id="IPR045111">
    <property type="entry name" value="Vps41/Vps8"/>
</dbReference>
<dbReference type="Pfam" id="PF12816">
    <property type="entry name" value="TPR_Vps8"/>
    <property type="match status" value="1"/>
</dbReference>
<organism evidence="11">
    <name type="scientific">Musca domestica</name>
    <name type="common">House fly</name>
    <dbReference type="NCBI Taxonomy" id="7370"/>
    <lineage>
        <taxon>Eukaryota</taxon>
        <taxon>Metazoa</taxon>
        <taxon>Ecdysozoa</taxon>
        <taxon>Arthropoda</taxon>
        <taxon>Hexapoda</taxon>
        <taxon>Insecta</taxon>
        <taxon>Pterygota</taxon>
        <taxon>Neoptera</taxon>
        <taxon>Endopterygota</taxon>
        <taxon>Diptera</taxon>
        <taxon>Brachycera</taxon>
        <taxon>Muscomorpha</taxon>
        <taxon>Muscoidea</taxon>
        <taxon>Muscidae</taxon>
        <taxon>Musca</taxon>
    </lineage>
</organism>
<dbReference type="InterPro" id="IPR025941">
    <property type="entry name" value="Vps8_central_dom"/>
</dbReference>
<feature type="repeat" description="CHCR" evidence="8">
    <location>
        <begin position="890"/>
        <end position="1062"/>
    </location>
</feature>
<feature type="domain" description="RING-type" evidence="10">
    <location>
        <begin position="1147"/>
        <end position="1225"/>
    </location>
</feature>
<dbReference type="GO" id="GO:0005770">
    <property type="term" value="C:late endosome"/>
    <property type="evidence" value="ECO:0007669"/>
    <property type="project" value="TreeGrafter"/>
</dbReference>
<dbReference type="SMART" id="SM00184">
    <property type="entry name" value="RING"/>
    <property type="match status" value="1"/>
</dbReference>
<evidence type="ECO:0000256" key="6">
    <source>
        <dbReference type="ARBA" id="ARBA00022927"/>
    </source>
</evidence>
<protein>
    <recommendedName>
        <fullName evidence="10">RING-type domain-containing protein</fullName>
    </recommendedName>
</protein>
<evidence type="ECO:0000256" key="2">
    <source>
        <dbReference type="ARBA" id="ARBA00009422"/>
    </source>
</evidence>
<dbReference type="KEGG" id="mde:101889244"/>
<dbReference type="Gene3D" id="2.130.10.10">
    <property type="entry name" value="YVTN repeat-like/Quinoprotein amine dehydrogenase"/>
    <property type="match status" value="1"/>
</dbReference>
<dbReference type="RefSeq" id="XP_005184957.2">
    <property type="nucleotide sequence ID" value="XM_005184900.4"/>
</dbReference>
<evidence type="ECO:0000256" key="5">
    <source>
        <dbReference type="ARBA" id="ARBA00022833"/>
    </source>
</evidence>
<dbReference type="VEuPathDB" id="VectorBase:MDOMA2_004914"/>
<reference evidence="11" key="1">
    <citation type="submission" date="2020-05" db="UniProtKB">
        <authorList>
            <consortium name="EnsemblMetazoa"/>
        </authorList>
    </citation>
    <scope>IDENTIFICATION</scope>
    <source>
        <strain evidence="11">Aabys</strain>
    </source>
</reference>
<dbReference type="eggNOG" id="KOG2079">
    <property type="taxonomic scope" value="Eukaryota"/>
</dbReference>
<evidence type="ECO:0000256" key="9">
    <source>
        <dbReference type="SAM" id="MobiDB-lite"/>
    </source>
</evidence>
<evidence type="ECO:0000256" key="4">
    <source>
        <dbReference type="ARBA" id="ARBA00022771"/>
    </source>
</evidence>
<evidence type="ECO:0000256" key="1">
    <source>
        <dbReference type="ARBA" id="ARBA00004371"/>
    </source>
</evidence>
<name>A0A1I8NEW5_MUSDO</name>
<dbReference type="OrthoDB" id="289913at2759"/>
<keyword evidence="5" id="KW-0862">Zinc</keyword>
<sequence length="1287" mass="144978">MNELKAPSLNSLLGSDRGSTDSLLAESLIDVEELDDVEYSIPPPGALPSLEKVLSEFEEDSDIASELGIPTPSIAEEGSVRMGGLGGGGGGGGSIMRYAMLQGVSTQLTSASDRIGAGMASSCAVCNHYYAVGTSHGHILNFDATQTLRWAHQDKNGQGAVSSLSFNPECNRLLAGFARGLVLMLDTQTGDIMRQLFDVVTPNTGILHVKWTSRPAMALAADSGGSVWSLSFTRKLGVRGCSTRCLFSGARGEVCAVEPLLSQTGEHHDLDQYCIVALATLSKYFIVTIRPRLKVIKYHLLQGPPDCLPVLAWQMVLIQAADATRSVDPVLVVGRGNQLFFHQLFISHGRITLLLLRHITMQTNILSAHWLGPKCVGCIDTSEILHLLDVRSSKELECIDLGNASMVYGSAQFKGLATGGNVSPALALAGTHACYNSLAARGVQLYVLGSRSMHLIGVRTWMERITYLVKNHRWQEACDLALDGYRAAGDRPKRKLQAKERIIMLFKEYIAASARAPDYCLGAIIKCLIVIDELELLWTQLWERLQNKELFLHHITQHIENDDIHQVNPIISQALVDYWLKISPAKLEDVILKMDWTCLDLNQVLKAARKHKLYKAQIYLNANALHDYTMSLTELIPLIGSEPPDLGNCLLVYISSCLAGRGYPQGDIPEELIQNVKHDVLRCLTSLHSTTSEPNEMPYPYLRALLKFDTRETLNVISLAFQEKEFSGELGYSQRKRIINILLEIMTPENNTWSEIGCLLNFIAQQISESCLPCDTQLLEKVLNYLSMESIENESSRLHSERENAWYELLVNNCLNAISNDEEQLQLAKKAHCYYVQEYLLEKLQRYDEILSCYISNPLRHETMFVYMERYARETNRKIYQQLKQHLRKLLEIDGKETTRIVDLYFRDMLEELLQLLEDDERILFIFLKQLQQRNDDLTAEQSEKLIKFLCKYEPMEVEEFLKACNCYRIDAALDLVMNYKLLPAAVFLAEKQSDYKLAFHLALEILKTASPEQMEECAKSVSALCSRSSLSSKSQLTEKERESLWFELLKYILPLENLKNITKSMLHEASQHVDLTNLVQLVMNTHNVSGNFGDIKELLLSMLNQSKAETNAMEIAMRILEKEVAEKFHQRKKQASRGLLITMMQCVVCKQRLYNQAAIIIVGSCGHAMHGQCSIEFQRQHHMKFENGDYDDDSPSTSSSSRNISQQLSNNLMEDAIIMQCPYCLCCIEEQRMAMPVQLAKPSHNVVNYNNQKLQNANNGKYANTAMASPYKELGVLHLKSPPRKF</sequence>
<dbReference type="InterPro" id="IPR015943">
    <property type="entry name" value="WD40/YVTN_repeat-like_dom_sf"/>
</dbReference>
<evidence type="ECO:0000256" key="8">
    <source>
        <dbReference type="PROSITE-ProRule" id="PRU01006"/>
    </source>
</evidence>
<dbReference type="InterPro" id="IPR036322">
    <property type="entry name" value="WD40_repeat_dom_sf"/>
</dbReference>
<keyword evidence="7" id="KW-0458">Lysosome</keyword>
<dbReference type="PROSITE" id="PS50236">
    <property type="entry name" value="CHCR"/>
    <property type="match status" value="1"/>
</dbReference>
<dbReference type="GO" id="GO:0030897">
    <property type="term" value="C:HOPS complex"/>
    <property type="evidence" value="ECO:0007669"/>
    <property type="project" value="TreeGrafter"/>
</dbReference>
<dbReference type="InterPro" id="IPR000547">
    <property type="entry name" value="Clathrin_H-chain/VPS_repeat"/>
</dbReference>
<comment type="subcellular location">
    <subcellularLocation>
        <location evidence="1">Lysosome</location>
    </subcellularLocation>
</comment>
<dbReference type="GO" id="GO:0005764">
    <property type="term" value="C:lysosome"/>
    <property type="evidence" value="ECO:0007669"/>
    <property type="project" value="UniProtKB-SubCell"/>
</dbReference>
<evidence type="ECO:0000256" key="3">
    <source>
        <dbReference type="ARBA" id="ARBA00022448"/>
    </source>
</evidence>
<comment type="similarity">
    <text evidence="2">Belongs to the VPS8 family.</text>
</comment>
<evidence type="ECO:0000313" key="11">
    <source>
        <dbReference type="EnsemblMetazoa" id="MDOA014480-PA"/>
    </source>
</evidence>
<dbReference type="SUPFAM" id="SSF50978">
    <property type="entry name" value="WD40 repeat-like"/>
    <property type="match status" value="1"/>
</dbReference>